<sequence>PVVSTPVVSTPVVSTPVVSTPVVSTPVVSTPYLKHFSSKSPRIRPSPSPEHRNKHMLPLRPPAAPPAPPAPPSAARRGLSAALGHLTRRLRRLQPPAAPSPPPAAPSPPPSATCRAACAASSRPPRPLRRPRPPAAPSPPRHHGPFQGSFHPQTIGAAGTLKELVSTVLAQSSLISELTAEVKELRMAFARVEARLNEEEFTARPVFVPGPTICQQELRQSVSSAAPVSSALVAAPQNRFAKTRPLQRWQPVLPSLRSPSRIEVSSFAISSEAATHCQVSPKPPSGRALRLRDILATAGEQRVFIRVPARSSPLPRRCFRRGLFYFLCFRPLWHSTNHQSTFIHLAATYGATALLG</sequence>
<dbReference type="AlphaFoldDB" id="A0A8H7ZW29"/>
<evidence type="ECO:0000313" key="2">
    <source>
        <dbReference type="EMBL" id="KAG5460470.1"/>
    </source>
</evidence>
<reference evidence="2 3" key="1">
    <citation type="journal article" name="Sci. Rep.">
        <title>Genome-scale phylogenetic analyses confirm Olpidium as the closest living zoosporic fungus to the non-flagellated, terrestrial fungi.</title>
        <authorList>
            <person name="Chang Y."/>
            <person name="Rochon D."/>
            <person name="Sekimoto S."/>
            <person name="Wang Y."/>
            <person name="Chovatia M."/>
            <person name="Sandor L."/>
            <person name="Salamov A."/>
            <person name="Grigoriev I.V."/>
            <person name="Stajich J.E."/>
            <person name="Spatafora J.W."/>
        </authorList>
    </citation>
    <scope>NUCLEOTIDE SEQUENCE [LARGE SCALE GENOMIC DNA]</scope>
    <source>
        <strain evidence="2">S191</strain>
    </source>
</reference>
<feature type="compositionally biased region" description="Pro residues" evidence="1">
    <location>
        <begin position="96"/>
        <end position="111"/>
    </location>
</feature>
<dbReference type="Proteomes" id="UP000673691">
    <property type="component" value="Unassembled WGS sequence"/>
</dbReference>
<keyword evidence="3" id="KW-1185">Reference proteome</keyword>
<feature type="region of interest" description="Disordered" evidence="1">
    <location>
        <begin position="35"/>
        <end position="76"/>
    </location>
</feature>
<feature type="non-terminal residue" evidence="2">
    <location>
        <position position="1"/>
    </location>
</feature>
<proteinExistence type="predicted"/>
<comment type="caution">
    <text evidence="2">The sequence shown here is derived from an EMBL/GenBank/DDBJ whole genome shotgun (WGS) entry which is preliminary data.</text>
</comment>
<accession>A0A8H7ZW29</accession>
<gene>
    <name evidence="2" type="ORF">BJ554DRAFT_7479</name>
</gene>
<feature type="compositionally biased region" description="Low complexity" evidence="1">
    <location>
        <begin position="112"/>
        <end position="123"/>
    </location>
</feature>
<evidence type="ECO:0000256" key="1">
    <source>
        <dbReference type="SAM" id="MobiDB-lite"/>
    </source>
</evidence>
<protein>
    <submittedName>
        <fullName evidence="2">Uncharacterized protein</fullName>
    </submittedName>
</protein>
<evidence type="ECO:0000313" key="3">
    <source>
        <dbReference type="Proteomes" id="UP000673691"/>
    </source>
</evidence>
<feature type="region of interest" description="Disordered" evidence="1">
    <location>
        <begin position="93"/>
        <end position="153"/>
    </location>
</feature>
<dbReference type="EMBL" id="JAEFCI010005175">
    <property type="protein sequence ID" value="KAG5460470.1"/>
    <property type="molecule type" value="Genomic_DNA"/>
</dbReference>
<organism evidence="2 3">
    <name type="scientific">Olpidium bornovanus</name>
    <dbReference type="NCBI Taxonomy" id="278681"/>
    <lineage>
        <taxon>Eukaryota</taxon>
        <taxon>Fungi</taxon>
        <taxon>Fungi incertae sedis</taxon>
        <taxon>Olpidiomycota</taxon>
        <taxon>Olpidiomycotina</taxon>
        <taxon>Olpidiomycetes</taxon>
        <taxon>Olpidiales</taxon>
        <taxon>Olpidiaceae</taxon>
        <taxon>Olpidium</taxon>
    </lineage>
</organism>
<feature type="compositionally biased region" description="Pro residues" evidence="1">
    <location>
        <begin position="59"/>
        <end position="72"/>
    </location>
</feature>
<name>A0A8H7ZW29_9FUNG</name>